<evidence type="ECO:0000313" key="1">
    <source>
        <dbReference type="EMBL" id="PWA67714.1"/>
    </source>
</evidence>
<accession>A0A2U1N2P3</accession>
<reference evidence="1 2" key="1">
    <citation type="journal article" date="2018" name="Mol. Plant">
        <title>The genome of Artemisia annua provides insight into the evolution of Asteraceae family and artemisinin biosynthesis.</title>
        <authorList>
            <person name="Shen Q."/>
            <person name="Zhang L."/>
            <person name="Liao Z."/>
            <person name="Wang S."/>
            <person name="Yan T."/>
            <person name="Shi P."/>
            <person name="Liu M."/>
            <person name="Fu X."/>
            <person name="Pan Q."/>
            <person name="Wang Y."/>
            <person name="Lv Z."/>
            <person name="Lu X."/>
            <person name="Zhang F."/>
            <person name="Jiang W."/>
            <person name="Ma Y."/>
            <person name="Chen M."/>
            <person name="Hao X."/>
            <person name="Li L."/>
            <person name="Tang Y."/>
            <person name="Lv G."/>
            <person name="Zhou Y."/>
            <person name="Sun X."/>
            <person name="Brodelius P.E."/>
            <person name="Rose J.K.C."/>
            <person name="Tang K."/>
        </authorList>
    </citation>
    <scope>NUCLEOTIDE SEQUENCE [LARGE SCALE GENOMIC DNA]</scope>
    <source>
        <strain evidence="2">cv. Huhao1</strain>
        <tissue evidence="1">Leaf</tissue>
    </source>
</reference>
<dbReference type="OrthoDB" id="10563201at2759"/>
<organism evidence="1 2">
    <name type="scientific">Artemisia annua</name>
    <name type="common">Sweet wormwood</name>
    <dbReference type="NCBI Taxonomy" id="35608"/>
    <lineage>
        <taxon>Eukaryota</taxon>
        <taxon>Viridiplantae</taxon>
        <taxon>Streptophyta</taxon>
        <taxon>Embryophyta</taxon>
        <taxon>Tracheophyta</taxon>
        <taxon>Spermatophyta</taxon>
        <taxon>Magnoliopsida</taxon>
        <taxon>eudicotyledons</taxon>
        <taxon>Gunneridae</taxon>
        <taxon>Pentapetalae</taxon>
        <taxon>asterids</taxon>
        <taxon>campanulids</taxon>
        <taxon>Asterales</taxon>
        <taxon>Asteraceae</taxon>
        <taxon>Asteroideae</taxon>
        <taxon>Anthemideae</taxon>
        <taxon>Artemisiinae</taxon>
        <taxon>Artemisia</taxon>
    </lineage>
</organism>
<gene>
    <name evidence="1" type="ORF">CTI12_AA316560</name>
</gene>
<keyword evidence="2" id="KW-1185">Reference proteome</keyword>
<dbReference type="Proteomes" id="UP000245207">
    <property type="component" value="Unassembled WGS sequence"/>
</dbReference>
<evidence type="ECO:0000313" key="2">
    <source>
        <dbReference type="Proteomes" id="UP000245207"/>
    </source>
</evidence>
<proteinExistence type="predicted"/>
<dbReference type="AlphaFoldDB" id="A0A2U1N2P3"/>
<dbReference type="EMBL" id="PKPP01003778">
    <property type="protein sequence ID" value="PWA67714.1"/>
    <property type="molecule type" value="Genomic_DNA"/>
</dbReference>
<comment type="caution">
    <text evidence="1">The sequence shown here is derived from an EMBL/GenBank/DDBJ whole genome shotgun (WGS) entry which is preliminary data.</text>
</comment>
<sequence length="93" mass="10295">MKGYIEMEYKRGLGEAKLFISTSQLVLFTSFSNVLFRIKTKGLLESNLPRISYLCSPANLNLPTGRITVDLDQPTSCVSNIVKLDTGTGHLDN</sequence>
<protein>
    <submittedName>
        <fullName evidence="1">Uncharacterized protein</fullName>
    </submittedName>
</protein>
<name>A0A2U1N2P3_ARTAN</name>